<evidence type="ECO:0000256" key="1">
    <source>
        <dbReference type="SAM" id="Phobius"/>
    </source>
</evidence>
<name>B4S4J0_PROA2</name>
<keyword evidence="3" id="KW-1185">Reference proteome</keyword>
<feature type="transmembrane region" description="Helical" evidence="1">
    <location>
        <begin position="55"/>
        <end position="72"/>
    </location>
</feature>
<evidence type="ECO:0000313" key="3">
    <source>
        <dbReference type="Proteomes" id="UP000002725"/>
    </source>
</evidence>
<proteinExistence type="predicted"/>
<sequence>MNASGGTGLTGSGFEIGVPVAVMAMSAVSIVPGFAFFSKDNHSELFLTTCGRRDSVQSLSLFLFLILLHYNLKK</sequence>
<organism evidence="2 3">
    <name type="scientific">Prosthecochloris aestuarii (strain DSM 271 / SK 413)</name>
    <dbReference type="NCBI Taxonomy" id="290512"/>
    <lineage>
        <taxon>Bacteria</taxon>
        <taxon>Pseudomonadati</taxon>
        <taxon>Chlorobiota</taxon>
        <taxon>Chlorobiia</taxon>
        <taxon>Chlorobiales</taxon>
        <taxon>Chlorobiaceae</taxon>
        <taxon>Prosthecochloris</taxon>
    </lineage>
</organism>
<keyword evidence="1" id="KW-1133">Transmembrane helix</keyword>
<dbReference type="EMBL" id="CP001108">
    <property type="protein sequence ID" value="ACF46886.1"/>
    <property type="molecule type" value="Genomic_DNA"/>
</dbReference>
<keyword evidence="1" id="KW-0812">Transmembrane</keyword>
<dbReference type="KEGG" id="paa:Paes_1874"/>
<accession>B4S4J0</accession>
<keyword evidence="1" id="KW-0472">Membrane</keyword>
<evidence type="ECO:0000313" key="2">
    <source>
        <dbReference type="EMBL" id="ACF46886.1"/>
    </source>
</evidence>
<gene>
    <name evidence="2" type="ordered locus">Paes_1874</name>
</gene>
<dbReference type="AlphaFoldDB" id="B4S4J0"/>
<dbReference type="STRING" id="290512.Paes_1874"/>
<protein>
    <submittedName>
        <fullName evidence="2">Uncharacterized protein</fullName>
    </submittedName>
</protein>
<feature type="transmembrane region" description="Helical" evidence="1">
    <location>
        <begin position="12"/>
        <end position="35"/>
    </location>
</feature>
<reference evidence="2" key="1">
    <citation type="submission" date="2008-06" db="EMBL/GenBank/DDBJ databases">
        <title>Complete sequence of chromosome of Prosthecochloris aestuarii DSM 271.</title>
        <authorList>
            <consortium name="US DOE Joint Genome Institute"/>
            <person name="Lucas S."/>
            <person name="Copeland A."/>
            <person name="Lapidus A."/>
            <person name="Glavina del Rio T."/>
            <person name="Dalin E."/>
            <person name="Tice H."/>
            <person name="Bruce D."/>
            <person name="Goodwin L."/>
            <person name="Pitluck S."/>
            <person name="Schmutz J."/>
            <person name="Larimer F."/>
            <person name="Land M."/>
            <person name="Hauser L."/>
            <person name="Kyrpides N."/>
            <person name="Anderson I."/>
            <person name="Liu Z."/>
            <person name="Li T."/>
            <person name="Zhao F."/>
            <person name="Overmann J."/>
            <person name="Bryant D.A."/>
            <person name="Richardson P."/>
        </authorList>
    </citation>
    <scope>NUCLEOTIDE SEQUENCE [LARGE SCALE GENOMIC DNA]</scope>
    <source>
        <strain evidence="2">DSM 271</strain>
    </source>
</reference>
<dbReference type="Proteomes" id="UP000002725">
    <property type="component" value="Chromosome"/>
</dbReference>
<dbReference type="HOGENOM" id="CLU_2684814_0_0_10"/>